<dbReference type="Proteomes" id="UP000199233">
    <property type="component" value="Unassembled WGS sequence"/>
</dbReference>
<dbReference type="RefSeq" id="WP_093287222.1">
    <property type="nucleotide sequence ID" value="NZ_FOFS01000010.1"/>
</dbReference>
<keyword evidence="1" id="KW-0472">Membrane</keyword>
<name>A0A1H9IU04_9GAMM</name>
<feature type="transmembrane region" description="Helical" evidence="1">
    <location>
        <begin position="999"/>
        <end position="1018"/>
    </location>
</feature>
<feature type="transmembrane region" description="Helical" evidence="1">
    <location>
        <begin position="897"/>
        <end position="917"/>
    </location>
</feature>
<dbReference type="PANTHER" id="PTHR32063">
    <property type="match status" value="1"/>
</dbReference>
<dbReference type="STRING" id="489703.SAMN04488038_110172"/>
<dbReference type="EMBL" id="FOFS01000010">
    <property type="protein sequence ID" value="SEQ77895.1"/>
    <property type="molecule type" value="Genomic_DNA"/>
</dbReference>
<feature type="transmembrane region" description="Helical" evidence="1">
    <location>
        <begin position="1030"/>
        <end position="1053"/>
    </location>
</feature>
<keyword evidence="1" id="KW-0812">Transmembrane</keyword>
<evidence type="ECO:0000313" key="2">
    <source>
        <dbReference type="EMBL" id="SEQ77895.1"/>
    </source>
</evidence>
<feature type="transmembrane region" description="Helical" evidence="1">
    <location>
        <begin position="431"/>
        <end position="452"/>
    </location>
</feature>
<dbReference type="AlphaFoldDB" id="A0A1H9IU04"/>
<dbReference type="SUPFAM" id="SSF82866">
    <property type="entry name" value="Multidrug efflux transporter AcrB transmembrane domain"/>
    <property type="match status" value="2"/>
</dbReference>
<sequence length="1062" mass="113936">MWIVRIALQRPYTFIVLALLIVLLGVFTILRTATDIFPNINIPVVATIWRYGGLPPEDMANRLVLFSERVAQTVVNDIEHTESQSLNGTAVVKYFFQPGVNLPLSYSQIAAVAQTQLAASPPGTTPPFVLAYSASSVPIIQLALSSDTLSESKMFDLGNNIIRTALATVAGASLPFPYGGRQRQVQVDLDPQALRAHRLSASDITAAIGAQNLILPSGSQKIGSLEYFIKLNASPNAIAELNNLPIRSENGKLLYIRDVAYVHDGASPQTNIVRLNGHRAVLMSVLKTGSASTLDIVNSIKQRLPQIRAALPPELKIDALGDQSIFVRAAVSGVLREAVIAAALTGLMILLFLGSWRSTLIITISIPLSILASIICLSMLGETINIMTLGGLALAVGILVDDATVTIENINWHLEQGKDVPTAIMDGARQIALPALVSTLAICIVFVPMFLLAGISKYLFVPLAEAVVFAMLASYLLSRTLVPTLAQYWLKAHDPQRRAAGSAGLIGLRRSLGRFQAGFEARFGQLRERYHALLRRTLQAGPRFVLLFLLCVSATALLAFPFGRLLPGLGQDFFPSVDAGQIKLHLRARSGIRIEETAALCDEVEARVRALIPAQELDSVVDNIGLPYSGINLSYSTSAPVGPGDADILISLRERHRPTAEYLALLREQLPRDFPGVSFALLPADIVSQILNFGLPSAIDIQISGFKQAENRAYAQLLLEKMRGIPGAVDLRIQQSNDYPQINVDVDRSKAEQLGLTQQNVASNLLVSLAGSYQTSPAFWVDPKSGTQYSVVSQTPQYRLDSLNELATTPLTVNNGATQQQILANVAGFRRSMGPAVVSHYNATPAIDIYGAVQGADLGFVAAQIRKLLKEQEAQLPKGSQIALRGQVQTMQQSFNGLLLGLAGAVVLVYLLIVVNFQSWLDPLIIISALPAALAGIVWMLFFTHTTVSVPALTGAIMCMGVATANSVLVVSFARERLDAGDSAFTAALEAGFTRFRPVLMTALAMIIGMVPMALGLGDGGEQNAPLGRAVIGGLLFATVATLLFVPCVFTLVHGRAAGVRA</sequence>
<keyword evidence="3" id="KW-1185">Reference proteome</keyword>
<feature type="transmembrane region" description="Helical" evidence="1">
    <location>
        <begin position="544"/>
        <end position="563"/>
    </location>
</feature>
<dbReference type="InterPro" id="IPR001036">
    <property type="entry name" value="Acrflvin-R"/>
</dbReference>
<feature type="transmembrane region" description="Helical" evidence="1">
    <location>
        <begin position="948"/>
        <end position="971"/>
    </location>
</feature>
<feature type="transmembrane region" description="Helical" evidence="1">
    <location>
        <begin position="12"/>
        <end position="30"/>
    </location>
</feature>
<feature type="transmembrane region" description="Helical" evidence="1">
    <location>
        <begin position="360"/>
        <end position="380"/>
    </location>
</feature>
<dbReference type="GO" id="GO:0042910">
    <property type="term" value="F:xenobiotic transmembrane transporter activity"/>
    <property type="evidence" value="ECO:0007669"/>
    <property type="project" value="TreeGrafter"/>
</dbReference>
<gene>
    <name evidence="2" type="ORF">SAMN04488038_110172</name>
</gene>
<dbReference type="PANTHER" id="PTHR32063:SF8">
    <property type="entry name" value="CATION EFFLUX PROTEIN"/>
    <property type="match status" value="1"/>
</dbReference>
<dbReference type="PRINTS" id="PR00702">
    <property type="entry name" value="ACRIFLAVINRP"/>
</dbReference>
<feature type="transmembrane region" description="Helical" evidence="1">
    <location>
        <begin position="458"/>
        <end position="477"/>
    </location>
</feature>
<dbReference type="SUPFAM" id="SSF82714">
    <property type="entry name" value="Multidrug efflux transporter AcrB TolC docking domain, DN and DC subdomains"/>
    <property type="match status" value="2"/>
</dbReference>
<evidence type="ECO:0000256" key="1">
    <source>
        <dbReference type="SAM" id="Phobius"/>
    </source>
</evidence>
<dbReference type="OrthoDB" id="9759330at2"/>
<evidence type="ECO:0000313" key="3">
    <source>
        <dbReference type="Proteomes" id="UP000199233"/>
    </source>
</evidence>
<feature type="transmembrane region" description="Helical" evidence="1">
    <location>
        <begin position="924"/>
        <end position="942"/>
    </location>
</feature>
<dbReference type="SUPFAM" id="SSF82693">
    <property type="entry name" value="Multidrug efflux transporter AcrB pore domain, PN1, PN2, PC1 and PC2 subdomains"/>
    <property type="match status" value="2"/>
</dbReference>
<protein>
    <submittedName>
        <fullName evidence="2">Multidrug efflux pump subunit AcrB</fullName>
    </submittedName>
</protein>
<dbReference type="Gene3D" id="1.20.1640.10">
    <property type="entry name" value="Multidrug efflux transporter AcrB transmembrane domain"/>
    <property type="match status" value="2"/>
</dbReference>
<dbReference type="Gene3D" id="3.30.2090.10">
    <property type="entry name" value="Multidrug efflux transporter AcrB TolC docking domain, DN and DC subdomains"/>
    <property type="match status" value="2"/>
</dbReference>
<dbReference type="Gene3D" id="3.30.70.1430">
    <property type="entry name" value="Multidrug efflux transporter AcrB pore domain"/>
    <property type="match status" value="2"/>
</dbReference>
<dbReference type="InterPro" id="IPR027463">
    <property type="entry name" value="AcrB_DN_DC_subdom"/>
</dbReference>
<dbReference type="GO" id="GO:0005886">
    <property type="term" value="C:plasma membrane"/>
    <property type="evidence" value="ECO:0007669"/>
    <property type="project" value="TreeGrafter"/>
</dbReference>
<keyword evidence="1" id="KW-1133">Transmembrane helix</keyword>
<dbReference type="Gene3D" id="3.30.70.1320">
    <property type="entry name" value="Multidrug efflux transporter AcrB pore domain like"/>
    <property type="match status" value="1"/>
</dbReference>
<reference evidence="2 3" key="1">
    <citation type="submission" date="2016-10" db="EMBL/GenBank/DDBJ databases">
        <authorList>
            <person name="de Groot N.N."/>
        </authorList>
    </citation>
    <scope>NUCLEOTIDE SEQUENCE [LARGE SCALE GENOMIC DNA]</scope>
    <source>
        <strain evidence="2 3">DSM 25927</strain>
    </source>
</reference>
<accession>A0A1H9IU04</accession>
<dbReference type="Gene3D" id="3.30.70.1440">
    <property type="entry name" value="Multidrug efflux transporter AcrB pore domain"/>
    <property type="match status" value="1"/>
</dbReference>
<proteinExistence type="predicted"/>
<dbReference type="Pfam" id="PF00873">
    <property type="entry name" value="ACR_tran"/>
    <property type="match status" value="1"/>
</dbReference>
<organism evidence="2 3">
    <name type="scientific">Solimonas aquatica</name>
    <dbReference type="NCBI Taxonomy" id="489703"/>
    <lineage>
        <taxon>Bacteria</taxon>
        <taxon>Pseudomonadati</taxon>
        <taxon>Pseudomonadota</taxon>
        <taxon>Gammaproteobacteria</taxon>
        <taxon>Nevskiales</taxon>
        <taxon>Nevskiaceae</taxon>
        <taxon>Solimonas</taxon>
    </lineage>
</organism>